<name>A0A833PHA0_ACIBZ</name>
<evidence type="ECO:0000313" key="14">
    <source>
        <dbReference type="Proteomes" id="UP000490535"/>
    </source>
</evidence>
<evidence type="ECO:0000256" key="10">
    <source>
        <dbReference type="SAM" id="MobiDB-lite"/>
    </source>
</evidence>
<evidence type="ECO:0000256" key="6">
    <source>
        <dbReference type="ARBA" id="ARBA00022692"/>
    </source>
</evidence>
<evidence type="ECO:0000256" key="8">
    <source>
        <dbReference type="ARBA" id="ARBA00022989"/>
    </source>
</evidence>
<feature type="compositionally biased region" description="Basic and acidic residues" evidence="10">
    <location>
        <begin position="55"/>
        <end position="111"/>
    </location>
</feature>
<evidence type="ECO:0000256" key="3">
    <source>
        <dbReference type="ARBA" id="ARBA00022448"/>
    </source>
</evidence>
<keyword evidence="4" id="KW-1003">Cell membrane</keyword>
<dbReference type="GO" id="GO:0015031">
    <property type="term" value="P:protein transport"/>
    <property type="evidence" value="ECO:0007669"/>
    <property type="project" value="UniProtKB-KW"/>
</dbReference>
<feature type="region of interest" description="Disordered" evidence="10">
    <location>
        <begin position="52"/>
        <end position="170"/>
    </location>
</feature>
<protein>
    <recommendedName>
        <fullName evidence="12">TonB C-terminal domain-containing protein</fullName>
    </recommendedName>
</protein>
<dbReference type="PANTHER" id="PTHR33446:SF2">
    <property type="entry name" value="PROTEIN TONB"/>
    <property type="match status" value="1"/>
</dbReference>
<evidence type="ECO:0000256" key="4">
    <source>
        <dbReference type="ARBA" id="ARBA00022475"/>
    </source>
</evidence>
<evidence type="ECO:0000313" key="13">
    <source>
        <dbReference type="EMBL" id="KAF1026705.1"/>
    </source>
</evidence>
<gene>
    <name evidence="13" type="ORF">GAK29_01124</name>
</gene>
<dbReference type="SUPFAM" id="SSF74653">
    <property type="entry name" value="TolA/TonB C-terminal domain"/>
    <property type="match status" value="1"/>
</dbReference>
<proteinExistence type="inferred from homology"/>
<dbReference type="InterPro" id="IPR006260">
    <property type="entry name" value="TonB/TolA_C"/>
</dbReference>
<dbReference type="NCBIfam" id="TIGR01352">
    <property type="entry name" value="tonB_Cterm"/>
    <property type="match status" value="1"/>
</dbReference>
<dbReference type="EMBL" id="WNDP01000019">
    <property type="protein sequence ID" value="KAF1026705.1"/>
    <property type="molecule type" value="Genomic_DNA"/>
</dbReference>
<keyword evidence="5" id="KW-0997">Cell inner membrane</keyword>
<feature type="transmembrane region" description="Helical" evidence="11">
    <location>
        <begin position="16"/>
        <end position="34"/>
    </location>
</feature>
<dbReference type="PROSITE" id="PS52015">
    <property type="entry name" value="TONB_CTD"/>
    <property type="match status" value="1"/>
</dbReference>
<comment type="caution">
    <text evidence="13">The sequence shown here is derived from an EMBL/GenBank/DDBJ whole genome shotgun (WGS) entry which is preliminary data.</text>
</comment>
<evidence type="ECO:0000256" key="7">
    <source>
        <dbReference type="ARBA" id="ARBA00022927"/>
    </source>
</evidence>
<evidence type="ECO:0000256" key="5">
    <source>
        <dbReference type="ARBA" id="ARBA00022519"/>
    </source>
</evidence>
<keyword evidence="7" id="KW-0653">Protein transport</keyword>
<dbReference type="AlphaFoldDB" id="A0A833PHA0"/>
<evidence type="ECO:0000259" key="12">
    <source>
        <dbReference type="PROSITE" id="PS52015"/>
    </source>
</evidence>
<evidence type="ECO:0000256" key="11">
    <source>
        <dbReference type="SAM" id="Phobius"/>
    </source>
</evidence>
<dbReference type="GO" id="GO:0055085">
    <property type="term" value="P:transmembrane transport"/>
    <property type="evidence" value="ECO:0007669"/>
    <property type="project" value="InterPro"/>
</dbReference>
<evidence type="ECO:0000256" key="9">
    <source>
        <dbReference type="ARBA" id="ARBA00023136"/>
    </source>
</evidence>
<dbReference type="InterPro" id="IPR051045">
    <property type="entry name" value="TonB-dependent_transducer"/>
</dbReference>
<keyword evidence="6 11" id="KW-0812">Transmembrane</keyword>
<sequence length="234" mass="25743">MGKNFSELENNSAKRLIGIGAVILLHLIILYGLITGLSKTVEKPTDEPVELLIIQDKKPEPEKPKPIEKPPELPKLVEKVLKTPDPKPREKPVEKTNPDPKPQEKPTEKPTQKASENPESTPTQKTESEQKSDPTPKTKPAGETRGVSRGEAGCKKPDYPRESLQSEEQGEVLISVLVGGDGKVKEAKVKKSSGSKALDRAASKAFSLCTFKPALKNGEPQDSWYDIPYEFVMN</sequence>
<comment type="similarity">
    <text evidence="2">Belongs to the TonB family.</text>
</comment>
<reference evidence="14" key="1">
    <citation type="journal article" date="2020" name="MBio">
        <title>Horizontal gene transfer to a defensive symbiont with a reduced genome amongst a multipartite beetle microbiome.</title>
        <authorList>
            <person name="Waterworth S.C."/>
            <person name="Florez L.V."/>
            <person name="Rees E.R."/>
            <person name="Hertweck C."/>
            <person name="Kaltenpoth M."/>
            <person name="Kwan J.C."/>
        </authorList>
    </citation>
    <scope>NUCLEOTIDE SEQUENCE [LARGE SCALE GENOMIC DNA]</scope>
</reference>
<evidence type="ECO:0000256" key="1">
    <source>
        <dbReference type="ARBA" id="ARBA00004383"/>
    </source>
</evidence>
<feature type="compositionally biased region" description="Basic and acidic residues" evidence="10">
    <location>
        <begin position="126"/>
        <end position="161"/>
    </location>
</feature>
<evidence type="ECO:0000256" key="2">
    <source>
        <dbReference type="ARBA" id="ARBA00006555"/>
    </source>
</evidence>
<dbReference type="Proteomes" id="UP000490535">
    <property type="component" value="Unassembled WGS sequence"/>
</dbReference>
<comment type="subcellular location">
    <subcellularLocation>
        <location evidence="1">Cell inner membrane</location>
        <topology evidence="1">Single-pass membrane protein</topology>
        <orientation evidence="1">Periplasmic side</orientation>
    </subcellularLocation>
</comment>
<keyword evidence="9 11" id="KW-0472">Membrane</keyword>
<dbReference type="InterPro" id="IPR037682">
    <property type="entry name" value="TonB_C"/>
</dbReference>
<dbReference type="Pfam" id="PF03544">
    <property type="entry name" value="TonB_C"/>
    <property type="match status" value="1"/>
</dbReference>
<feature type="domain" description="TonB C-terminal" evidence="12">
    <location>
        <begin position="144"/>
        <end position="234"/>
    </location>
</feature>
<accession>A0A833PHA0</accession>
<keyword evidence="3" id="KW-0813">Transport</keyword>
<dbReference type="PANTHER" id="PTHR33446">
    <property type="entry name" value="PROTEIN TONB-RELATED"/>
    <property type="match status" value="1"/>
</dbReference>
<dbReference type="GO" id="GO:0005886">
    <property type="term" value="C:plasma membrane"/>
    <property type="evidence" value="ECO:0007669"/>
    <property type="project" value="UniProtKB-SubCell"/>
</dbReference>
<organism evidence="13 14">
    <name type="scientific">Acinetobacter bereziniae</name>
    <name type="common">Acinetobacter genomosp. 10</name>
    <dbReference type="NCBI Taxonomy" id="106648"/>
    <lineage>
        <taxon>Bacteria</taxon>
        <taxon>Pseudomonadati</taxon>
        <taxon>Pseudomonadota</taxon>
        <taxon>Gammaproteobacteria</taxon>
        <taxon>Moraxellales</taxon>
        <taxon>Moraxellaceae</taxon>
        <taxon>Acinetobacter</taxon>
    </lineage>
</organism>
<feature type="compositionally biased region" description="Polar residues" evidence="10">
    <location>
        <begin position="114"/>
        <end position="125"/>
    </location>
</feature>
<dbReference type="Gene3D" id="3.30.1150.10">
    <property type="match status" value="1"/>
</dbReference>
<keyword evidence="8 11" id="KW-1133">Transmembrane helix</keyword>